<dbReference type="InterPro" id="IPR026387">
    <property type="entry name" value="OMP_w_GlyGly"/>
</dbReference>
<dbReference type="EMBL" id="UOFU01000034">
    <property type="protein sequence ID" value="VAW93719.1"/>
    <property type="molecule type" value="Genomic_DNA"/>
</dbReference>
<evidence type="ECO:0000313" key="1">
    <source>
        <dbReference type="EMBL" id="VAW93719.1"/>
    </source>
</evidence>
<accession>A0A3B1A6A2</accession>
<organism evidence="1">
    <name type="scientific">hydrothermal vent metagenome</name>
    <dbReference type="NCBI Taxonomy" id="652676"/>
    <lineage>
        <taxon>unclassified sequences</taxon>
        <taxon>metagenomes</taxon>
        <taxon>ecological metagenomes</taxon>
    </lineage>
</organism>
<reference evidence="1" key="1">
    <citation type="submission" date="2018-06" db="EMBL/GenBank/DDBJ databases">
        <authorList>
            <person name="Zhirakovskaya E."/>
        </authorList>
    </citation>
    <scope>NUCLEOTIDE SEQUENCE</scope>
</reference>
<name>A0A3B1A6A2_9ZZZZ</name>
<evidence type="ECO:0008006" key="2">
    <source>
        <dbReference type="Google" id="ProtNLM"/>
    </source>
</evidence>
<proteinExistence type="predicted"/>
<protein>
    <recommendedName>
        <fullName evidence="2">TIGR04219 family outer membrane beta-barrel protein</fullName>
    </recommendedName>
</protein>
<gene>
    <name evidence="1" type="ORF">MNBD_GAMMA20-212</name>
</gene>
<dbReference type="NCBIfam" id="TIGR04219">
    <property type="entry name" value="OMP_w_GlyGly"/>
    <property type="match status" value="1"/>
</dbReference>
<sequence length="253" mass="28599">MKNKLIIAAFAVFTSGIAQADFLRIEAGAGIWQSEPSGAITYKVSGSSDTLNASDQLGYKEENISYLWLNVKHPIPVLPNVRLEYTTPSFEGNTKKSFTWAGDNYSINTNSKLELRQTDIVLYYNLLDNTFWATLDLGLDLKLVDYRYELRNASNAYSDSGSLPIPMLYARTRAQIPMTNIGLEADIKFIGYGDTQLYDFRAKVDYTFDFVPVIQPAIELGYRTQKFKIDEDGEDTKIDFEFSGIYGGVMLRF</sequence>
<dbReference type="AlphaFoldDB" id="A0A3B1A6A2"/>